<dbReference type="HOGENOM" id="CLU_1380279_0_0_1"/>
<keyword evidence="2" id="KW-1185">Reference proteome</keyword>
<dbReference type="InParanoid" id="D7SNS4"/>
<reference evidence="2" key="1">
    <citation type="journal article" date="2007" name="Nature">
        <title>The grapevine genome sequence suggests ancestral hexaploidization in major angiosperm phyla.</title>
        <authorList>
            <consortium name="The French-Italian Public Consortium for Grapevine Genome Characterization."/>
            <person name="Jaillon O."/>
            <person name="Aury J.-M."/>
            <person name="Noel B."/>
            <person name="Policriti A."/>
            <person name="Clepet C."/>
            <person name="Casagrande A."/>
            <person name="Choisne N."/>
            <person name="Aubourg S."/>
            <person name="Vitulo N."/>
            <person name="Jubin C."/>
            <person name="Vezzi A."/>
            <person name="Legeai F."/>
            <person name="Hugueney P."/>
            <person name="Dasilva C."/>
            <person name="Horner D."/>
            <person name="Mica E."/>
            <person name="Jublot D."/>
            <person name="Poulain J."/>
            <person name="Bruyere C."/>
            <person name="Billault A."/>
            <person name="Segurens B."/>
            <person name="Gouyvenoux M."/>
            <person name="Ugarte E."/>
            <person name="Cattonaro F."/>
            <person name="Anthouard V."/>
            <person name="Vico V."/>
            <person name="Del Fabbro C."/>
            <person name="Alaux M."/>
            <person name="Di Gaspero G."/>
            <person name="Dumas V."/>
            <person name="Felice N."/>
            <person name="Paillard S."/>
            <person name="Juman I."/>
            <person name="Moroldo M."/>
            <person name="Scalabrin S."/>
            <person name="Canaguier A."/>
            <person name="Le Clainche I."/>
            <person name="Malacrida G."/>
            <person name="Durand E."/>
            <person name="Pesole G."/>
            <person name="Laucou V."/>
            <person name="Chatelet P."/>
            <person name="Merdinoglu D."/>
            <person name="Delledonne M."/>
            <person name="Pezzotti M."/>
            <person name="Lecharny A."/>
            <person name="Scarpelli C."/>
            <person name="Artiguenave F."/>
            <person name="Pe M.E."/>
            <person name="Valle G."/>
            <person name="Morgante M."/>
            <person name="Caboche M."/>
            <person name="Adam-Blondon A.-F."/>
            <person name="Weissenbach J."/>
            <person name="Quetier F."/>
            <person name="Wincker P."/>
        </authorList>
    </citation>
    <scope>NUCLEOTIDE SEQUENCE [LARGE SCALE GENOMIC DNA]</scope>
    <source>
        <strain evidence="2">cv. Pinot noir / PN40024</strain>
    </source>
</reference>
<protein>
    <submittedName>
        <fullName evidence="1">Uncharacterized protein</fullName>
    </submittedName>
</protein>
<dbReference type="AlphaFoldDB" id="D7SNS4"/>
<sequence length="198" mass="22642">MTTSSSLLAKVEVASLLHEIDSASGDCEAEFPRENHCMHSSAHAKDDHSWDLLEIAMLACCCSVHRHGPFPWLRAKLIHRDKEQLMPGFHHWIPGRSPYHFGSNKRISLIRSKDARTQNLIPEHVGNHSLLRHDFHPSRISTILLGFIIQLSMELMWSVQTMGKVRSHCLNLLITLMHAIMPWQMEIPPLTSMVYLSQ</sequence>
<proteinExistence type="predicted"/>
<organism evidence="1 2">
    <name type="scientific">Vitis vinifera</name>
    <name type="common">Grape</name>
    <dbReference type="NCBI Taxonomy" id="29760"/>
    <lineage>
        <taxon>Eukaryota</taxon>
        <taxon>Viridiplantae</taxon>
        <taxon>Streptophyta</taxon>
        <taxon>Embryophyta</taxon>
        <taxon>Tracheophyta</taxon>
        <taxon>Spermatophyta</taxon>
        <taxon>Magnoliopsida</taxon>
        <taxon>eudicotyledons</taxon>
        <taxon>Gunneridae</taxon>
        <taxon>Pentapetalae</taxon>
        <taxon>rosids</taxon>
        <taxon>Vitales</taxon>
        <taxon>Vitaceae</taxon>
        <taxon>Viteae</taxon>
        <taxon>Vitis</taxon>
    </lineage>
</organism>
<evidence type="ECO:0000313" key="2">
    <source>
        <dbReference type="Proteomes" id="UP000009183"/>
    </source>
</evidence>
<gene>
    <name evidence="1" type="ordered locus">VIT_05s0029g00250</name>
</gene>
<evidence type="ECO:0000313" key="1">
    <source>
        <dbReference type="EMBL" id="CBI17303.3"/>
    </source>
</evidence>
<dbReference type="Proteomes" id="UP000009183">
    <property type="component" value="Chromosome 5"/>
</dbReference>
<accession>D7SNS4</accession>
<name>D7SNS4_VITVI</name>
<dbReference type="EMBL" id="FN594958">
    <property type="protein sequence ID" value="CBI17303.3"/>
    <property type="molecule type" value="Genomic_DNA"/>
</dbReference>
<dbReference type="PaxDb" id="29760-VIT_05s0029g00250.t01"/>